<dbReference type="EMBL" id="JACHMV010000001">
    <property type="protein sequence ID" value="MBB4774794.1"/>
    <property type="molecule type" value="Genomic_DNA"/>
</dbReference>
<dbReference type="Gene3D" id="3.50.50.60">
    <property type="entry name" value="FAD/NAD(P)-binding domain"/>
    <property type="match status" value="1"/>
</dbReference>
<dbReference type="RefSeq" id="WP_184883679.1">
    <property type="nucleotide sequence ID" value="NZ_BAAAHD010000025.1"/>
</dbReference>
<dbReference type="InterPro" id="IPR036188">
    <property type="entry name" value="FAD/NAD-bd_sf"/>
</dbReference>
<dbReference type="PANTHER" id="PTHR42685:SF22">
    <property type="entry name" value="CONDITIONED MEDIUM FACTOR RECEPTOR 1"/>
    <property type="match status" value="1"/>
</dbReference>
<dbReference type="SUPFAM" id="SSF51905">
    <property type="entry name" value="FAD/NAD(P)-binding domain"/>
    <property type="match status" value="1"/>
</dbReference>
<sequence length="677" mass="70206">MTREVDVLVVGAGPAGTVAALELLRQGVSRTLLAGPDRAEAGYDVIVGDAAHRALGAAGVEPPMRPVDAVELRLGGHGPHVLPDAVAAVCDRREIGLALTEAARRAGVERVPDIVTEIVRAEDGRHRAVAGGTIVLARHVIVAGGAPASRAEGTVCAQRLAGLDLDSRITLFLPEPRTIDPAERAVCGWLAPGTEPGTATIGAAGFGRDGADRLLATAGATLAAAVPALAAARPAGPRISGVMNGSFAPDRAVTDGRLLAGDAAGLVNPFTGEGLSYAVQSGLLAAGAVAGHLDDPAAAGRSYKRKLKRTFVGYFETARHASHRYHLAWRVLVSTAGSDRPVFAKVRRAVLLPEGFSGLTAAERMPLGAAELAVLAPFLFASDEVAVSTVREDWPFIARLLIAGESDPQRRLRPAVPFFGALMAAGEPPDIARSTLAAAIELATLGALTFLGPMPARPEPGRAVDWSLASSVLGGDFLLGRATRLVADAAPEASWSFADWLAELSGRRSARIHPGHEAPAAAVFAALLEFPARLGGQLGGASPVTVEALRTYGEQCGHVFLHAEDLLALQRRRTRLDIDLRSMLDGRLSAIPDLIPGSSTGLGTLLSPTVRIAAVEAVTTAGQEAYRAASAALDAVPDATATRILQGFLDAIAEPLLSTDRPFKRALEVARSGRMPV</sequence>
<dbReference type="PANTHER" id="PTHR42685">
    <property type="entry name" value="GERANYLGERANYL DIPHOSPHATE REDUCTASE"/>
    <property type="match status" value="1"/>
</dbReference>
<dbReference type="InterPro" id="IPR008949">
    <property type="entry name" value="Isoprenoid_synthase_dom_sf"/>
</dbReference>
<dbReference type="Proteomes" id="UP000549343">
    <property type="component" value="Unassembled WGS sequence"/>
</dbReference>
<dbReference type="InterPro" id="IPR050407">
    <property type="entry name" value="Geranylgeranyl_reductase"/>
</dbReference>
<evidence type="ECO:0000313" key="2">
    <source>
        <dbReference type="EMBL" id="MBB4774794.1"/>
    </source>
</evidence>
<dbReference type="Pfam" id="PF05834">
    <property type="entry name" value="Lycopene_cycl"/>
    <property type="match status" value="1"/>
</dbReference>
<reference evidence="1 4" key="1">
    <citation type="journal article" date="2019" name="Int. J. Syst. Evol. Microbiol.">
        <title>The Global Catalogue of Microorganisms (GCM) 10K type strain sequencing project: providing services to taxonomists for standard genome sequencing and annotation.</title>
        <authorList>
            <consortium name="The Broad Institute Genomics Platform"/>
            <consortium name="The Broad Institute Genome Sequencing Center for Infectious Disease"/>
            <person name="Wu L."/>
            <person name="Ma J."/>
        </authorList>
    </citation>
    <scope>NUCLEOTIDE SEQUENCE [LARGE SCALE GENOMIC DNA]</scope>
    <source>
        <strain evidence="1 4">JCM 10667</strain>
    </source>
</reference>
<dbReference type="Gene3D" id="1.10.600.10">
    <property type="entry name" value="Farnesyl Diphosphate Synthase"/>
    <property type="match status" value="1"/>
</dbReference>
<dbReference type="EMBL" id="BAAAHD010000025">
    <property type="protein sequence ID" value="GAA0566009.1"/>
    <property type="molecule type" value="Genomic_DNA"/>
</dbReference>
<reference evidence="1" key="3">
    <citation type="submission" date="2023-12" db="EMBL/GenBank/DDBJ databases">
        <authorList>
            <person name="Sun Q."/>
            <person name="Inoue M."/>
        </authorList>
    </citation>
    <scope>NUCLEOTIDE SEQUENCE</scope>
    <source>
        <strain evidence="1">JCM 10667</strain>
    </source>
</reference>
<reference evidence="2 3" key="2">
    <citation type="submission" date="2020-08" db="EMBL/GenBank/DDBJ databases">
        <title>Sequencing the genomes of 1000 actinobacteria strains.</title>
        <authorList>
            <person name="Klenk H.-P."/>
        </authorList>
    </citation>
    <scope>NUCLEOTIDE SEQUENCE [LARGE SCALE GENOMIC DNA]</scope>
    <source>
        <strain evidence="2 3">DSM 44772</strain>
    </source>
</reference>
<evidence type="ECO:0000313" key="1">
    <source>
        <dbReference type="EMBL" id="GAA0566009.1"/>
    </source>
</evidence>
<name>A0A7W7IDD2_9ACTN</name>
<accession>A0A7W7IDD2</accession>
<dbReference type="Proteomes" id="UP001501427">
    <property type="component" value="Unassembled WGS sequence"/>
</dbReference>
<keyword evidence="4" id="KW-1185">Reference proteome</keyword>
<proteinExistence type="predicted"/>
<gene>
    <name evidence="2" type="ORF">F4557_003212</name>
    <name evidence="1" type="ORF">GCM10009546_30400</name>
</gene>
<comment type="caution">
    <text evidence="2">The sequence shown here is derived from an EMBL/GenBank/DDBJ whole genome shotgun (WGS) entry which is preliminary data.</text>
</comment>
<organism evidence="2 3">
    <name type="scientific">Actinomadura livida</name>
    <dbReference type="NCBI Taxonomy" id="79909"/>
    <lineage>
        <taxon>Bacteria</taxon>
        <taxon>Bacillati</taxon>
        <taxon>Actinomycetota</taxon>
        <taxon>Actinomycetes</taxon>
        <taxon>Streptosporangiales</taxon>
        <taxon>Thermomonosporaceae</taxon>
        <taxon>Actinomadura</taxon>
    </lineage>
</organism>
<evidence type="ECO:0000313" key="3">
    <source>
        <dbReference type="Proteomes" id="UP000549343"/>
    </source>
</evidence>
<dbReference type="SUPFAM" id="SSF48576">
    <property type="entry name" value="Terpenoid synthases"/>
    <property type="match status" value="1"/>
</dbReference>
<evidence type="ECO:0000313" key="4">
    <source>
        <dbReference type="Proteomes" id="UP001501427"/>
    </source>
</evidence>
<protein>
    <submittedName>
        <fullName evidence="2">Flavin-dependent dehydrogenase</fullName>
    </submittedName>
</protein>
<dbReference type="PRINTS" id="PR00420">
    <property type="entry name" value="RNGMNOXGNASE"/>
</dbReference>
<dbReference type="AlphaFoldDB" id="A0A7W7IDD2"/>